<protein>
    <submittedName>
        <fullName evidence="16">TonB-dependent receptor</fullName>
    </submittedName>
</protein>
<keyword evidence="17" id="KW-1185">Reference proteome</keyword>
<dbReference type="GO" id="GO:0009279">
    <property type="term" value="C:cell outer membrane"/>
    <property type="evidence" value="ECO:0007669"/>
    <property type="project" value="UniProtKB-SubCell"/>
</dbReference>
<dbReference type="RefSeq" id="WP_117953534.1">
    <property type="nucleotide sequence ID" value="NZ_QRAN01000006.1"/>
</dbReference>
<evidence type="ECO:0000256" key="3">
    <source>
        <dbReference type="ARBA" id="ARBA00022452"/>
    </source>
</evidence>
<keyword evidence="2 11" id="KW-0813">Transport</keyword>
<dbReference type="GO" id="GO:0006826">
    <property type="term" value="P:iron ion transport"/>
    <property type="evidence" value="ECO:0007669"/>
    <property type="project" value="UniProtKB-KW"/>
</dbReference>
<gene>
    <name evidence="16" type="ORF">DWB85_07155</name>
</gene>
<feature type="chain" id="PRO_5018118471" evidence="13">
    <location>
        <begin position="32"/>
        <end position="755"/>
    </location>
</feature>
<dbReference type="Gene3D" id="2.40.170.20">
    <property type="entry name" value="TonB-dependent receptor, beta-barrel domain"/>
    <property type="match status" value="1"/>
</dbReference>
<dbReference type="OrthoDB" id="7051185at2"/>
<evidence type="ECO:0000256" key="5">
    <source>
        <dbReference type="ARBA" id="ARBA00022692"/>
    </source>
</evidence>
<dbReference type="PANTHER" id="PTHR32552">
    <property type="entry name" value="FERRICHROME IRON RECEPTOR-RELATED"/>
    <property type="match status" value="1"/>
</dbReference>
<evidence type="ECO:0000256" key="6">
    <source>
        <dbReference type="ARBA" id="ARBA00023004"/>
    </source>
</evidence>
<evidence type="ECO:0000256" key="7">
    <source>
        <dbReference type="ARBA" id="ARBA00023065"/>
    </source>
</evidence>
<dbReference type="InterPro" id="IPR000531">
    <property type="entry name" value="Beta-barrel_TonB"/>
</dbReference>
<dbReference type="Pfam" id="PF00593">
    <property type="entry name" value="TonB_dep_Rec_b-barrel"/>
    <property type="match status" value="1"/>
</dbReference>
<evidence type="ECO:0000313" key="16">
    <source>
        <dbReference type="EMBL" id="RLQ22393.1"/>
    </source>
</evidence>
<evidence type="ECO:0000313" key="17">
    <source>
        <dbReference type="Proteomes" id="UP000265509"/>
    </source>
</evidence>
<feature type="signal peptide" evidence="13">
    <location>
        <begin position="1"/>
        <end position="31"/>
    </location>
</feature>
<evidence type="ECO:0000256" key="8">
    <source>
        <dbReference type="ARBA" id="ARBA00023077"/>
    </source>
</evidence>
<evidence type="ECO:0000256" key="10">
    <source>
        <dbReference type="ARBA" id="ARBA00023237"/>
    </source>
</evidence>
<organism evidence="16 17">
    <name type="scientific">Seongchinamella sediminis</name>
    <dbReference type="NCBI Taxonomy" id="2283635"/>
    <lineage>
        <taxon>Bacteria</taxon>
        <taxon>Pseudomonadati</taxon>
        <taxon>Pseudomonadota</taxon>
        <taxon>Gammaproteobacteria</taxon>
        <taxon>Cellvibrionales</taxon>
        <taxon>Halieaceae</taxon>
        <taxon>Seongchinamella</taxon>
    </lineage>
</organism>
<feature type="domain" description="TonB-dependent receptor plug" evidence="15">
    <location>
        <begin position="47"/>
        <end position="153"/>
    </location>
</feature>
<comment type="subcellular location">
    <subcellularLocation>
        <location evidence="1 11">Cell outer membrane</location>
        <topology evidence="1 11">Multi-pass membrane protein</topology>
    </subcellularLocation>
</comment>
<keyword evidence="9 11" id="KW-0472">Membrane</keyword>
<keyword evidence="10 11" id="KW-0998">Cell outer membrane</keyword>
<dbReference type="EMBL" id="QRAN01000006">
    <property type="protein sequence ID" value="RLQ22393.1"/>
    <property type="molecule type" value="Genomic_DNA"/>
</dbReference>
<sequence length="755" mass="83037">MIKHRFTKNPGVVLTLAVSSASLLMSASTQAQLEEVVVTAQKRSESLQDVPITLTAFAGDSLQDFGITDTQALQIVTPGLVVNNTSTSAQIYLRGVGTRFAFSGLDPSVATYIDDRYVGRSQASSFEFSDVERIEVLKGPQGTLYGRNATGGAVRVVTLGVYDELEGNVTATAGNYNAWGLSGTINIPVSDTFGMRLSGLAKQRDGFADNLSPLGSPEYDDQDYQAYRGKFRWLATDALTAQLTLEYNKRDDQEGNDVVDLSPPGWNRAIAIGEATGREVLAGRDVDEVATVIDQNLENEDWAATLRLDYAFDSMDFVSISSYWDWDAIASADTDGTTGRDADAPYIPYATKSISQEFQLLSNNDSDLEWIVGAFYYNEDNDPFQINLDLSDLLPPASPLYPVRDNIAQGNQSSETTAYAVFGQATYHFDEAWSLTLGGRYSIEEKEVEVMQPLDGEFSLAPWPYKDDEDWSEFTPKATLEYAFDAGMVYLTYARGFKSGGFNFVTSAPDPITGEPQEPLEPEILDMLEFGWKTELLDSMLRLNGALFYYDYADLQVTRAVTNPDTGAVINVTQNAANAEIIGLDLDATWLVSDALTLTLGLNLLDSEYEDYDASANVFARAIGVDAPGMVLRPFDADGESLLRAPDWSAFVSARYEFNIGDARMPLVVSYSYKDAYDYDFIGHPTSAPLEQEAYGLLSARLSYVTPGEDWRISIWGNNLTDEDEYFEDIVANAAGIRASHGAPRTYGVDVRFNF</sequence>
<dbReference type="PROSITE" id="PS52016">
    <property type="entry name" value="TONB_DEPENDENT_REC_3"/>
    <property type="match status" value="1"/>
</dbReference>
<keyword evidence="16" id="KW-0675">Receptor</keyword>
<evidence type="ECO:0000259" key="15">
    <source>
        <dbReference type="Pfam" id="PF07715"/>
    </source>
</evidence>
<keyword evidence="7" id="KW-0406">Ion transport</keyword>
<keyword evidence="5 11" id="KW-0812">Transmembrane</keyword>
<evidence type="ECO:0000256" key="11">
    <source>
        <dbReference type="PROSITE-ProRule" id="PRU01360"/>
    </source>
</evidence>
<dbReference type="Proteomes" id="UP000265509">
    <property type="component" value="Unassembled WGS sequence"/>
</dbReference>
<accession>A0A3L7E238</accession>
<dbReference type="AlphaFoldDB" id="A0A3L7E238"/>
<keyword evidence="13" id="KW-0732">Signal</keyword>
<dbReference type="InterPro" id="IPR039426">
    <property type="entry name" value="TonB-dep_rcpt-like"/>
</dbReference>
<comment type="caution">
    <text evidence="16">The sequence shown here is derived from an EMBL/GenBank/DDBJ whole genome shotgun (WGS) entry which is preliminary data.</text>
</comment>
<evidence type="ECO:0000256" key="2">
    <source>
        <dbReference type="ARBA" id="ARBA00022448"/>
    </source>
</evidence>
<evidence type="ECO:0000256" key="4">
    <source>
        <dbReference type="ARBA" id="ARBA00022496"/>
    </source>
</evidence>
<proteinExistence type="inferred from homology"/>
<evidence type="ECO:0000256" key="1">
    <source>
        <dbReference type="ARBA" id="ARBA00004571"/>
    </source>
</evidence>
<evidence type="ECO:0000256" key="13">
    <source>
        <dbReference type="SAM" id="SignalP"/>
    </source>
</evidence>
<dbReference type="PANTHER" id="PTHR32552:SF81">
    <property type="entry name" value="TONB-DEPENDENT OUTER MEMBRANE RECEPTOR"/>
    <property type="match status" value="1"/>
</dbReference>
<dbReference type="InterPro" id="IPR036942">
    <property type="entry name" value="Beta-barrel_TonB_sf"/>
</dbReference>
<keyword evidence="4" id="KW-0410">Iron transport</keyword>
<dbReference type="SUPFAM" id="SSF56935">
    <property type="entry name" value="Porins"/>
    <property type="match status" value="1"/>
</dbReference>
<evidence type="ECO:0000256" key="9">
    <source>
        <dbReference type="ARBA" id="ARBA00023136"/>
    </source>
</evidence>
<keyword evidence="6" id="KW-0408">Iron</keyword>
<feature type="domain" description="TonB-dependent receptor-like beta-barrel" evidence="14">
    <location>
        <begin position="263"/>
        <end position="720"/>
    </location>
</feature>
<evidence type="ECO:0000256" key="12">
    <source>
        <dbReference type="RuleBase" id="RU003357"/>
    </source>
</evidence>
<keyword evidence="3 11" id="KW-1134">Transmembrane beta strand</keyword>
<comment type="similarity">
    <text evidence="11 12">Belongs to the TonB-dependent receptor family.</text>
</comment>
<name>A0A3L7E238_9GAMM</name>
<evidence type="ECO:0000259" key="14">
    <source>
        <dbReference type="Pfam" id="PF00593"/>
    </source>
</evidence>
<reference evidence="16 17" key="1">
    <citation type="submission" date="2018-07" db="EMBL/GenBank/DDBJ databases">
        <title>Halioglobus sp. genome submission.</title>
        <authorList>
            <person name="Ye M.-Q."/>
            <person name="Du Z.-J."/>
        </authorList>
    </citation>
    <scope>NUCLEOTIDE SEQUENCE [LARGE SCALE GENOMIC DNA]</scope>
    <source>
        <strain evidence="16 17">U0301</strain>
    </source>
</reference>
<dbReference type="Pfam" id="PF07715">
    <property type="entry name" value="Plug"/>
    <property type="match status" value="1"/>
</dbReference>
<dbReference type="InterPro" id="IPR012910">
    <property type="entry name" value="Plug_dom"/>
</dbReference>
<keyword evidence="8 12" id="KW-0798">TonB box</keyword>